<dbReference type="SUPFAM" id="SSF52317">
    <property type="entry name" value="Class I glutamine amidotransferase-like"/>
    <property type="match status" value="1"/>
</dbReference>
<feature type="region of interest" description="Disordered" evidence="2">
    <location>
        <begin position="114"/>
        <end position="165"/>
    </location>
</feature>
<dbReference type="EMBL" id="CM007385">
    <property type="protein sequence ID" value="ONK69695.1"/>
    <property type="molecule type" value="Genomic_DNA"/>
</dbReference>
<dbReference type="Gramene" id="ONK69695">
    <property type="protein sequence ID" value="ONK69695"/>
    <property type="gene ID" value="A4U43_C05F25770"/>
</dbReference>
<accession>A0A5P1EUH5</accession>
<evidence type="ECO:0000259" key="3">
    <source>
        <dbReference type="Pfam" id="PF00117"/>
    </source>
</evidence>
<dbReference type="PANTHER" id="PTHR42695">
    <property type="entry name" value="GLUTAMINE AMIDOTRANSFERASE YLR126C-RELATED"/>
    <property type="match status" value="1"/>
</dbReference>
<reference evidence="5" key="1">
    <citation type="journal article" date="2017" name="Nat. Commun.">
        <title>The asparagus genome sheds light on the origin and evolution of a young Y chromosome.</title>
        <authorList>
            <person name="Harkess A."/>
            <person name="Zhou J."/>
            <person name="Xu C."/>
            <person name="Bowers J.E."/>
            <person name="Van der Hulst R."/>
            <person name="Ayyampalayam S."/>
            <person name="Mercati F."/>
            <person name="Riccardi P."/>
            <person name="McKain M.R."/>
            <person name="Kakrana A."/>
            <person name="Tang H."/>
            <person name="Ray J."/>
            <person name="Groenendijk J."/>
            <person name="Arikit S."/>
            <person name="Mathioni S.M."/>
            <person name="Nakano M."/>
            <person name="Shan H."/>
            <person name="Telgmann-Rauber A."/>
            <person name="Kanno A."/>
            <person name="Yue Z."/>
            <person name="Chen H."/>
            <person name="Li W."/>
            <person name="Chen Y."/>
            <person name="Xu X."/>
            <person name="Zhang Y."/>
            <person name="Luo S."/>
            <person name="Chen H."/>
            <person name="Gao J."/>
            <person name="Mao Z."/>
            <person name="Pires J.C."/>
            <person name="Luo M."/>
            <person name="Kudrna D."/>
            <person name="Wing R.A."/>
            <person name="Meyers B.C."/>
            <person name="Yi K."/>
            <person name="Kong H."/>
            <person name="Lavrijsen P."/>
            <person name="Sunseri F."/>
            <person name="Falavigna A."/>
            <person name="Ye Y."/>
            <person name="Leebens-Mack J.H."/>
            <person name="Chen G."/>
        </authorList>
    </citation>
    <scope>NUCLEOTIDE SEQUENCE [LARGE SCALE GENOMIC DNA]</scope>
    <source>
        <strain evidence="5">cv. DH0086</strain>
    </source>
</reference>
<keyword evidence="5" id="KW-1185">Reference proteome</keyword>
<dbReference type="PANTHER" id="PTHR42695:SF9">
    <property type="entry name" value="GAMMA-GLUTAMYL PEPTIDASE 2-RELATED"/>
    <property type="match status" value="1"/>
</dbReference>
<dbReference type="GO" id="GO:0005829">
    <property type="term" value="C:cytosol"/>
    <property type="evidence" value="ECO:0007669"/>
    <property type="project" value="TreeGrafter"/>
</dbReference>
<evidence type="ECO:0000256" key="1">
    <source>
        <dbReference type="ARBA" id="ARBA00011083"/>
    </source>
</evidence>
<dbReference type="AlphaFoldDB" id="A0A5P1EUH5"/>
<dbReference type="InterPro" id="IPR044992">
    <property type="entry name" value="ChyE-like"/>
</dbReference>
<gene>
    <name evidence="4" type="ORF">A4U43_C05F25770</name>
</gene>
<evidence type="ECO:0000256" key="2">
    <source>
        <dbReference type="SAM" id="MobiDB-lite"/>
    </source>
</evidence>
<dbReference type="Proteomes" id="UP000243459">
    <property type="component" value="Chromosome 5"/>
</dbReference>
<proteinExistence type="inferred from homology"/>
<sequence>MKLEEEKRFALLLAAKDSDYVKKMYGGYFNVFVKAFGDEGELWDLFRVVEGEFPKVEDLNKYDGFVVSGSPHDAYGDDLWVTELCSLLQNLISMDKRVLGVCFGHQKDFAEEAKAKMEKEEDDDDRRFWEKQEEEKKAGEEIARALNMKKKKKKKKNKKKTVGIS</sequence>
<dbReference type="Pfam" id="PF00117">
    <property type="entry name" value="GATase"/>
    <property type="match status" value="1"/>
</dbReference>
<protein>
    <recommendedName>
        <fullName evidence="3">Glutamine amidotransferase domain-containing protein</fullName>
    </recommendedName>
</protein>
<dbReference type="Gene3D" id="3.40.50.880">
    <property type="match status" value="1"/>
</dbReference>
<evidence type="ECO:0000313" key="4">
    <source>
        <dbReference type="EMBL" id="ONK69695.1"/>
    </source>
</evidence>
<evidence type="ECO:0000313" key="5">
    <source>
        <dbReference type="Proteomes" id="UP000243459"/>
    </source>
</evidence>
<feature type="compositionally biased region" description="Basic and acidic residues" evidence="2">
    <location>
        <begin position="114"/>
        <end position="143"/>
    </location>
</feature>
<comment type="similarity">
    <text evidence="1">Belongs to the peptidase C26 family.</text>
</comment>
<name>A0A5P1EUH5_ASPOF</name>
<feature type="domain" description="Glutamine amidotransferase" evidence="3">
    <location>
        <begin position="56"/>
        <end position="127"/>
    </location>
</feature>
<organism evidence="4 5">
    <name type="scientific">Asparagus officinalis</name>
    <name type="common">Garden asparagus</name>
    <dbReference type="NCBI Taxonomy" id="4686"/>
    <lineage>
        <taxon>Eukaryota</taxon>
        <taxon>Viridiplantae</taxon>
        <taxon>Streptophyta</taxon>
        <taxon>Embryophyta</taxon>
        <taxon>Tracheophyta</taxon>
        <taxon>Spermatophyta</taxon>
        <taxon>Magnoliopsida</taxon>
        <taxon>Liliopsida</taxon>
        <taxon>Asparagales</taxon>
        <taxon>Asparagaceae</taxon>
        <taxon>Asparagoideae</taxon>
        <taxon>Asparagus</taxon>
    </lineage>
</organism>
<dbReference type="InterPro" id="IPR029062">
    <property type="entry name" value="Class_I_gatase-like"/>
</dbReference>
<dbReference type="InterPro" id="IPR017926">
    <property type="entry name" value="GATASE"/>
</dbReference>
<feature type="compositionally biased region" description="Basic residues" evidence="2">
    <location>
        <begin position="147"/>
        <end position="165"/>
    </location>
</feature>